<comment type="catalytic activity">
    <reaction evidence="2">
        <text>(7R,8S)-7,8-diammoniononanoate + CO2 + ATP = (4R,5S)-dethiobiotin + ADP + phosphate + 3 H(+)</text>
        <dbReference type="Rhea" id="RHEA:15805"/>
        <dbReference type="ChEBI" id="CHEBI:15378"/>
        <dbReference type="ChEBI" id="CHEBI:16526"/>
        <dbReference type="ChEBI" id="CHEBI:30616"/>
        <dbReference type="ChEBI" id="CHEBI:43474"/>
        <dbReference type="ChEBI" id="CHEBI:149469"/>
        <dbReference type="ChEBI" id="CHEBI:149473"/>
        <dbReference type="ChEBI" id="CHEBI:456216"/>
        <dbReference type="EC" id="6.3.3.3"/>
    </reaction>
</comment>
<protein>
    <recommendedName>
        <fullName evidence="2">ATP-dependent dethiobiotin synthetase BioD</fullName>
        <ecNumber evidence="2">6.3.3.3</ecNumber>
    </recommendedName>
    <alternativeName>
        <fullName evidence="2">DTB synthetase</fullName>
        <shortName evidence="2">DTBS</shortName>
    </alternativeName>
    <alternativeName>
        <fullName evidence="2">Dethiobiotin synthase</fullName>
    </alternativeName>
</protein>
<reference evidence="3 4" key="1">
    <citation type="submission" date="2022-07" db="EMBL/GenBank/DDBJ databases">
        <title>Methylomonas rivi sp. nov., Methylomonas rosea sp. nov., Methylomonas aureus sp. nov. and Methylomonas subterranea sp. nov., four novel methanotrophs isolated from a freshwater creek and the deep terrestrial subsurface.</title>
        <authorList>
            <person name="Abin C."/>
            <person name="Sankaranarayanan K."/>
            <person name="Garner C."/>
            <person name="Sindelar R."/>
            <person name="Kotary K."/>
            <person name="Garner R."/>
            <person name="Barclay S."/>
            <person name="Lawson P."/>
            <person name="Krumholz L."/>
        </authorList>
    </citation>
    <scope>NUCLEOTIDE SEQUENCE [LARGE SCALE GENOMIC DNA]</scope>
    <source>
        <strain evidence="3 4">WSC-6</strain>
    </source>
</reference>
<keyword evidence="2" id="KW-0460">Magnesium</keyword>
<evidence type="ECO:0000313" key="4">
    <source>
        <dbReference type="Proteomes" id="UP001524586"/>
    </source>
</evidence>
<dbReference type="PIRSF" id="PIRSF006755">
    <property type="entry name" value="DTB_synth"/>
    <property type="match status" value="1"/>
</dbReference>
<keyword evidence="1 2" id="KW-0093">Biotin biosynthesis</keyword>
<organism evidence="3 4">
    <name type="scientific">Methylomonas rivi</name>
    <dbReference type="NCBI Taxonomy" id="2952226"/>
    <lineage>
        <taxon>Bacteria</taxon>
        <taxon>Pseudomonadati</taxon>
        <taxon>Pseudomonadota</taxon>
        <taxon>Gammaproteobacteria</taxon>
        <taxon>Methylococcales</taxon>
        <taxon>Methylococcaceae</taxon>
        <taxon>Methylomonas</taxon>
    </lineage>
</organism>
<dbReference type="Gene3D" id="3.40.50.300">
    <property type="entry name" value="P-loop containing nucleotide triphosphate hydrolases"/>
    <property type="match status" value="1"/>
</dbReference>
<comment type="subcellular location">
    <subcellularLocation>
        <location evidence="2">Cytoplasm</location>
    </subcellularLocation>
</comment>
<dbReference type="NCBIfam" id="TIGR00347">
    <property type="entry name" value="bioD"/>
    <property type="match status" value="1"/>
</dbReference>
<dbReference type="Pfam" id="PF13500">
    <property type="entry name" value="AAA_26"/>
    <property type="match status" value="1"/>
</dbReference>
<feature type="binding site" evidence="2">
    <location>
        <position position="114"/>
    </location>
    <ligand>
        <name>Mg(2+)</name>
        <dbReference type="ChEBI" id="CHEBI:18420"/>
    </ligand>
</feature>
<sequence>MSSGFFITGTDTNVGKTWSTLALMRALQMRGLVVNGMKPVAAGCEWQQGGWKNADALLLQQYASRALDYRRINPYAFQLPVSPHIACGDTEVKLDVILNDFRFLKARSDCVLVEGAGGWFSPLCREWDNAYLAKALQLPVILAVGMRLGCINHARLTNQAIRRSGCTLAGWVAVRIDKDMPEFQANLDFLRAGIEAPLIGVLPYMPHPDFAYLASRLIIRN</sequence>
<feature type="binding site" evidence="2">
    <location>
        <begin position="174"/>
        <end position="175"/>
    </location>
    <ligand>
        <name>ATP</name>
        <dbReference type="ChEBI" id="CHEBI:30616"/>
    </ligand>
</feature>
<dbReference type="PANTHER" id="PTHR43210">
    <property type="entry name" value="DETHIOBIOTIN SYNTHETASE"/>
    <property type="match status" value="1"/>
</dbReference>
<keyword evidence="2 3" id="KW-0436">Ligase</keyword>
<comment type="function">
    <text evidence="2">Catalyzes a mechanistically unusual reaction, the ATP-dependent insertion of CO2 between the N7 and N8 nitrogen atoms of 7,8-diaminopelargonic acid (DAPA, also called 7,8-diammoniononanoate) to form a ureido ring.</text>
</comment>
<name>A0ABT1U2H2_9GAMM</name>
<dbReference type="PANTHER" id="PTHR43210:SF5">
    <property type="entry name" value="DETHIOBIOTIN SYNTHETASE"/>
    <property type="match status" value="1"/>
</dbReference>
<proteinExistence type="inferred from homology"/>
<evidence type="ECO:0000256" key="1">
    <source>
        <dbReference type="ARBA" id="ARBA00022756"/>
    </source>
</evidence>
<feature type="binding site" evidence="2">
    <location>
        <position position="55"/>
    </location>
    <ligand>
        <name>Mg(2+)</name>
        <dbReference type="ChEBI" id="CHEBI:18420"/>
    </ligand>
</feature>
<comment type="cofactor">
    <cofactor evidence="2">
        <name>Mg(2+)</name>
        <dbReference type="ChEBI" id="CHEBI:18420"/>
    </cofactor>
</comment>
<feature type="binding site" evidence="2">
    <location>
        <position position="17"/>
    </location>
    <ligand>
        <name>Mg(2+)</name>
        <dbReference type="ChEBI" id="CHEBI:18420"/>
    </ligand>
</feature>
<comment type="subunit">
    <text evidence="2">Homodimer.</text>
</comment>
<dbReference type="Proteomes" id="UP001524586">
    <property type="component" value="Unassembled WGS sequence"/>
</dbReference>
<dbReference type="EC" id="6.3.3.3" evidence="2"/>
<keyword evidence="2" id="KW-0067">ATP-binding</keyword>
<dbReference type="GO" id="GO:0004141">
    <property type="term" value="F:dethiobiotin synthase activity"/>
    <property type="evidence" value="ECO:0007669"/>
    <property type="project" value="UniProtKB-EC"/>
</dbReference>
<evidence type="ECO:0000256" key="2">
    <source>
        <dbReference type="HAMAP-Rule" id="MF_00336"/>
    </source>
</evidence>
<evidence type="ECO:0000313" key="3">
    <source>
        <dbReference type="EMBL" id="MCQ8128041.1"/>
    </source>
</evidence>
<dbReference type="InterPro" id="IPR027417">
    <property type="entry name" value="P-loop_NTPase"/>
</dbReference>
<dbReference type="HAMAP" id="MF_00336">
    <property type="entry name" value="BioD"/>
    <property type="match status" value="1"/>
</dbReference>
<comment type="similarity">
    <text evidence="2">Belongs to the dethiobiotin synthetase family.</text>
</comment>
<comment type="pathway">
    <text evidence="2">Cofactor biosynthesis; biotin biosynthesis; biotin from 7,8-diaminononanoate: step 1/2.</text>
</comment>
<keyword evidence="2" id="KW-0963">Cytoplasm</keyword>
<feature type="binding site" evidence="2">
    <location>
        <begin position="114"/>
        <end position="117"/>
    </location>
    <ligand>
        <name>ATP</name>
        <dbReference type="ChEBI" id="CHEBI:30616"/>
    </ligand>
</feature>
<accession>A0ABT1U2H2</accession>
<keyword evidence="2" id="KW-0547">Nucleotide-binding</keyword>
<dbReference type="InterPro" id="IPR004472">
    <property type="entry name" value="DTB_synth_BioD"/>
</dbReference>
<comment type="caution">
    <text evidence="2">Lacks conserved residue(s) required for the propagation of feature annotation.</text>
</comment>
<dbReference type="SUPFAM" id="SSF52540">
    <property type="entry name" value="P-loop containing nucleoside triphosphate hydrolases"/>
    <property type="match status" value="1"/>
</dbReference>
<dbReference type="CDD" id="cd03109">
    <property type="entry name" value="DTBS"/>
    <property type="match status" value="1"/>
</dbReference>
<gene>
    <name evidence="2 3" type="primary">bioD</name>
    <name evidence="3" type="ORF">NP596_06155</name>
</gene>
<comment type="caution">
    <text evidence="3">The sequence shown here is derived from an EMBL/GenBank/DDBJ whole genome shotgun (WGS) entry which is preliminary data.</text>
</comment>
<keyword evidence="2" id="KW-0479">Metal-binding</keyword>
<feature type="binding site" evidence="2">
    <location>
        <position position="55"/>
    </location>
    <ligand>
        <name>ATP</name>
        <dbReference type="ChEBI" id="CHEBI:30616"/>
    </ligand>
</feature>
<keyword evidence="4" id="KW-1185">Reference proteome</keyword>
<dbReference type="RefSeq" id="WP_256614404.1">
    <property type="nucleotide sequence ID" value="NZ_JANIBK010000021.1"/>
</dbReference>
<dbReference type="EMBL" id="JANIBK010000021">
    <property type="protein sequence ID" value="MCQ8128041.1"/>
    <property type="molecule type" value="Genomic_DNA"/>
</dbReference>
<feature type="active site" evidence="2">
    <location>
        <position position="38"/>
    </location>
</feature>